<evidence type="ECO:0000256" key="1">
    <source>
        <dbReference type="SAM" id="Phobius"/>
    </source>
</evidence>
<evidence type="ECO:0000313" key="3">
    <source>
        <dbReference type="EMBL" id="AKF03308.1"/>
    </source>
</evidence>
<feature type="transmembrane region" description="Helical" evidence="1">
    <location>
        <begin position="471"/>
        <end position="492"/>
    </location>
</feature>
<feature type="transmembrane region" description="Helical" evidence="1">
    <location>
        <begin position="410"/>
        <end position="433"/>
    </location>
</feature>
<keyword evidence="4" id="KW-1185">Reference proteome</keyword>
<keyword evidence="1" id="KW-0812">Transmembrane</keyword>
<dbReference type="Pfam" id="PF00595">
    <property type="entry name" value="PDZ"/>
    <property type="match status" value="1"/>
</dbReference>
<dbReference type="Proteomes" id="UP000034883">
    <property type="component" value="Chromosome"/>
</dbReference>
<protein>
    <recommendedName>
        <fullName evidence="2">PDZ domain-containing protein</fullName>
    </recommendedName>
</protein>
<organism evidence="3 4">
    <name type="scientific">Sandaracinus amylolyticus</name>
    <dbReference type="NCBI Taxonomy" id="927083"/>
    <lineage>
        <taxon>Bacteria</taxon>
        <taxon>Pseudomonadati</taxon>
        <taxon>Myxococcota</taxon>
        <taxon>Polyangia</taxon>
        <taxon>Polyangiales</taxon>
        <taxon>Sandaracinaceae</taxon>
        <taxon>Sandaracinus</taxon>
    </lineage>
</organism>
<dbReference type="SMART" id="SM00228">
    <property type="entry name" value="PDZ"/>
    <property type="match status" value="1"/>
</dbReference>
<dbReference type="PROSITE" id="PS50106">
    <property type="entry name" value="PDZ"/>
    <property type="match status" value="1"/>
</dbReference>
<evidence type="ECO:0000313" key="4">
    <source>
        <dbReference type="Proteomes" id="UP000034883"/>
    </source>
</evidence>
<dbReference type="STRING" id="927083.DB32_000457"/>
<feature type="transmembrane region" description="Helical" evidence="1">
    <location>
        <begin position="243"/>
        <end position="266"/>
    </location>
</feature>
<feature type="transmembrane region" description="Helical" evidence="1">
    <location>
        <begin position="301"/>
        <end position="320"/>
    </location>
</feature>
<dbReference type="InterPro" id="IPR036034">
    <property type="entry name" value="PDZ_sf"/>
</dbReference>
<sequence length="536" mass="55397">MRMRALGLVIVALVTLACSRPIEAELLHVGSASPDRVQPGHRLVLRGSGFPAGRDARVTFRGVLHRPGHPARAIDVSLDGEAISSDRVELPMPAASLRRLGGRGTFRGSIRVAFGAGALDRGSVVGTLDDAVIDLVPREVSGDADTSVLARLGLELAPREDDGIGLMVARVARGSRADDAGLAEGDRLLSIDGLNLLAPEELVPAVGQASMDLRVAREGEAAPFVVRVSLDGWEERVPREAILWSQLAALIALFAIVLLGPGATWIDRLAPTSRRVPWFNVGVAIAIALGLRAALDALPSLGLDAALLAIVAGRGASLVLGASGSRPRIVAAMRAMCGAIAIVVALGVATLAIGTTDPAAIEAAQGPWPWDWLALRSPTGPLAIVLVALAAACGPVLDSEHDRRRVLDDVFLAALASCAVIALAGGEAAHGAIGDVRPGLAWIGSVGYAATAALAASMLRRARDRGGRLSWIALAIATLAVAMIAILGALGWMEMDVPREIERAIAEVLVASAVVIALRLATARPAEPTRPANALL</sequence>
<name>A0A0F6VZB9_9BACT</name>
<accession>A0A0F6VZB9</accession>
<dbReference type="AlphaFoldDB" id="A0A0F6VZB9"/>
<feature type="transmembrane region" description="Helical" evidence="1">
    <location>
        <begin position="373"/>
        <end position="398"/>
    </location>
</feature>
<dbReference type="KEGG" id="samy:DB32_000457"/>
<dbReference type="InterPro" id="IPR001478">
    <property type="entry name" value="PDZ"/>
</dbReference>
<feature type="transmembrane region" description="Helical" evidence="1">
    <location>
        <begin position="439"/>
        <end position="459"/>
    </location>
</feature>
<feature type="transmembrane region" description="Helical" evidence="1">
    <location>
        <begin position="278"/>
        <end position="295"/>
    </location>
</feature>
<feature type="domain" description="PDZ" evidence="2">
    <location>
        <begin position="132"/>
        <end position="215"/>
    </location>
</feature>
<feature type="transmembrane region" description="Helical" evidence="1">
    <location>
        <begin position="332"/>
        <end position="353"/>
    </location>
</feature>
<keyword evidence="1" id="KW-0472">Membrane</keyword>
<dbReference type="EMBL" id="CP011125">
    <property type="protein sequence ID" value="AKF03308.1"/>
    <property type="molecule type" value="Genomic_DNA"/>
</dbReference>
<dbReference type="OrthoDB" id="9803734at2"/>
<evidence type="ECO:0000259" key="2">
    <source>
        <dbReference type="PROSITE" id="PS50106"/>
    </source>
</evidence>
<reference evidence="3 4" key="1">
    <citation type="submission" date="2015-03" db="EMBL/GenBank/DDBJ databases">
        <title>Genome assembly of Sandaracinus amylolyticus DSM 53668.</title>
        <authorList>
            <person name="Sharma G."/>
            <person name="Subramanian S."/>
        </authorList>
    </citation>
    <scope>NUCLEOTIDE SEQUENCE [LARGE SCALE GENOMIC DNA]</scope>
    <source>
        <strain evidence="3 4">DSM 53668</strain>
    </source>
</reference>
<dbReference type="PROSITE" id="PS51257">
    <property type="entry name" value="PROKAR_LIPOPROTEIN"/>
    <property type="match status" value="1"/>
</dbReference>
<gene>
    <name evidence="3" type="ORF">DB32_000457</name>
</gene>
<dbReference type="SUPFAM" id="SSF50156">
    <property type="entry name" value="PDZ domain-like"/>
    <property type="match status" value="1"/>
</dbReference>
<feature type="transmembrane region" description="Helical" evidence="1">
    <location>
        <begin position="504"/>
        <end position="521"/>
    </location>
</feature>
<dbReference type="Gene3D" id="2.30.42.10">
    <property type="match status" value="1"/>
</dbReference>
<keyword evidence="1" id="KW-1133">Transmembrane helix</keyword>
<proteinExistence type="predicted"/>